<accession>A0A6A6IJ36</accession>
<gene>
    <name evidence="1" type="ORF">BU26DRAFT_565202</name>
</gene>
<proteinExistence type="predicted"/>
<dbReference type="GeneID" id="54586705"/>
<organism evidence="1 2">
    <name type="scientific">Trematosphaeria pertusa</name>
    <dbReference type="NCBI Taxonomy" id="390896"/>
    <lineage>
        <taxon>Eukaryota</taxon>
        <taxon>Fungi</taxon>
        <taxon>Dikarya</taxon>
        <taxon>Ascomycota</taxon>
        <taxon>Pezizomycotina</taxon>
        <taxon>Dothideomycetes</taxon>
        <taxon>Pleosporomycetidae</taxon>
        <taxon>Pleosporales</taxon>
        <taxon>Massarineae</taxon>
        <taxon>Trematosphaeriaceae</taxon>
        <taxon>Trematosphaeria</taxon>
    </lineage>
</organism>
<evidence type="ECO:0000313" key="1">
    <source>
        <dbReference type="EMBL" id="KAF2249563.1"/>
    </source>
</evidence>
<dbReference type="EMBL" id="ML987195">
    <property type="protein sequence ID" value="KAF2249563.1"/>
    <property type="molecule type" value="Genomic_DNA"/>
</dbReference>
<sequence length="164" mass="18644">MASPPPLPPRPASCSLPPAARPPWAIDQPLHPIRELHPLLQLPKALLINTPFIGAYHSSTSLPNKQRVALAVFARFDLVSEKVWIAVRWIWTTPTERDRKAKLMWCRLGEWSIMDEVLSDAEEYQVVVPKGEFVGSDGRVSEERVRERWLEGMRLGVEGFRGLE</sequence>
<dbReference type="RefSeq" id="XP_033684567.1">
    <property type="nucleotide sequence ID" value="XM_033833375.1"/>
</dbReference>
<reference evidence="1" key="1">
    <citation type="journal article" date="2020" name="Stud. Mycol.">
        <title>101 Dothideomycetes genomes: a test case for predicting lifestyles and emergence of pathogens.</title>
        <authorList>
            <person name="Haridas S."/>
            <person name="Albert R."/>
            <person name="Binder M."/>
            <person name="Bloem J."/>
            <person name="Labutti K."/>
            <person name="Salamov A."/>
            <person name="Andreopoulos B."/>
            <person name="Baker S."/>
            <person name="Barry K."/>
            <person name="Bills G."/>
            <person name="Bluhm B."/>
            <person name="Cannon C."/>
            <person name="Castanera R."/>
            <person name="Culley D."/>
            <person name="Daum C."/>
            <person name="Ezra D."/>
            <person name="Gonzalez J."/>
            <person name="Henrissat B."/>
            <person name="Kuo A."/>
            <person name="Liang C."/>
            <person name="Lipzen A."/>
            <person name="Lutzoni F."/>
            <person name="Magnuson J."/>
            <person name="Mondo S."/>
            <person name="Nolan M."/>
            <person name="Ohm R."/>
            <person name="Pangilinan J."/>
            <person name="Park H.-J."/>
            <person name="Ramirez L."/>
            <person name="Alfaro M."/>
            <person name="Sun H."/>
            <person name="Tritt A."/>
            <person name="Yoshinaga Y."/>
            <person name="Zwiers L.-H."/>
            <person name="Turgeon B."/>
            <person name="Goodwin S."/>
            <person name="Spatafora J."/>
            <person name="Crous P."/>
            <person name="Grigoriev I."/>
        </authorList>
    </citation>
    <scope>NUCLEOTIDE SEQUENCE</scope>
    <source>
        <strain evidence="1">CBS 122368</strain>
    </source>
</reference>
<dbReference type="OrthoDB" id="10596979at2759"/>
<evidence type="ECO:0000313" key="2">
    <source>
        <dbReference type="Proteomes" id="UP000800094"/>
    </source>
</evidence>
<dbReference type="Proteomes" id="UP000800094">
    <property type="component" value="Unassembled WGS sequence"/>
</dbReference>
<name>A0A6A6IJ36_9PLEO</name>
<protein>
    <submittedName>
        <fullName evidence="1">Uncharacterized protein</fullName>
    </submittedName>
</protein>
<keyword evidence="2" id="KW-1185">Reference proteome</keyword>
<dbReference type="AlphaFoldDB" id="A0A6A6IJ36"/>